<dbReference type="GO" id="GO:0006313">
    <property type="term" value="P:DNA transposition"/>
    <property type="evidence" value="ECO:0007669"/>
    <property type="project" value="InterPro"/>
</dbReference>
<sequence length="78" mass="8893">MRFTKEQIIAALLECAAGAKPADLLRKHRVLEATLYNRKARYGGMDRSEAKRLNQFGDENAKLKRLLAQQMLDATAFR</sequence>
<proteinExistence type="predicted"/>
<dbReference type="OrthoDB" id="9809060at2"/>
<dbReference type="Proteomes" id="UP000295030">
    <property type="component" value="Unassembled WGS sequence"/>
</dbReference>
<name>A0A4R1H8D9_ANCAQ</name>
<dbReference type="GO" id="GO:0003677">
    <property type="term" value="F:DNA binding"/>
    <property type="evidence" value="ECO:0007669"/>
    <property type="project" value="InterPro"/>
</dbReference>
<dbReference type="AlphaFoldDB" id="A0A4R1H8D9"/>
<dbReference type="SUPFAM" id="SSF46689">
    <property type="entry name" value="Homeodomain-like"/>
    <property type="match status" value="1"/>
</dbReference>
<dbReference type="InterPro" id="IPR009057">
    <property type="entry name" value="Homeodomain-like_sf"/>
</dbReference>
<accession>A0A4R1H8D9</accession>
<keyword evidence="2" id="KW-1185">Reference proteome</keyword>
<evidence type="ECO:0000313" key="2">
    <source>
        <dbReference type="Proteomes" id="UP000295030"/>
    </source>
</evidence>
<organism evidence="1 2">
    <name type="scientific">Ancylobacter aquaticus</name>
    <dbReference type="NCBI Taxonomy" id="100"/>
    <lineage>
        <taxon>Bacteria</taxon>
        <taxon>Pseudomonadati</taxon>
        <taxon>Pseudomonadota</taxon>
        <taxon>Alphaproteobacteria</taxon>
        <taxon>Hyphomicrobiales</taxon>
        <taxon>Xanthobacteraceae</taxon>
        <taxon>Ancylobacter</taxon>
    </lineage>
</organism>
<dbReference type="InterPro" id="IPR052546">
    <property type="entry name" value="Transposase_8_domain"/>
</dbReference>
<dbReference type="GO" id="GO:0004803">
    <property type="term" value="F:transposase activity"/>
    <property type="evidence" value="ECO:0007669"/>
    <property type="project" value="InterPro"/>
</dbReference>
<evidence type="ECO:0000313" key="1">
    <source>
        <dbReference type="EMBL" id="TCK16761.1"/>
    </source>
</evidence>
<dbReference type="EMBL" id="SMFY01000006">
    <property type="protein sequence ID" value="TCK16761.1"/>
    <property type="molecule type" value="Genomic_DNA"/>
</dbReference>
<reference evidence="1 2" key="1">
    <citation type="submission" date="2019-03" db="EMBL/GenBank/DDBJ databases">
        <title>Genomic Encyclopedia of Type Strains, Phase IV (KMG-IV): sequencing the most valuable type-strain genomes for metagenomic binning, comparative biology and taxonomic classification.</title>
        <authorList>
            <person name="Goeker M."/>
        </authorList>
    </citation>
    <scope>NUCLEOTIDE SEQUENCE [LARGE SCALE GENOMIC DNA]</scope>
    <source>
        <strain evidence="1 2">DSM 101</strain>
    </source>
</reference>
<protein>
    <submittedName>
        <fullName evidence="1">Putative transposase</fullName>
    </submittedName>
</protein>
<comment type="caution">
    <text evidence="1">The sequence shown here is derived from an EMBL/GenBank/DDBJ whole genome shotgun (WGS) entry which is preliminary data.</text>
</comment>
<gene>
    <name evidence="1" type="ORF">EV667_4361</name>
</gene>
<dbReference type="PANTHER" id="PTHR33609:SF1">
    <property type="entry name" value="TRANSPOSASE"/>
    <property type="match status" value="1"/>
</dbReference>
<dbReference type="Pfam" id="PF01527">
    <property type="entry name" value="HTH_Tnp_1"/>
    <property type="match status" value="1"/>
</dbReference>
<dbReference type="PANTHER" id="PTHR33609">
    <property type="entry name" value="LOW CALCIUM RESPONSE LOCUS PROTEIN S"/>
    <property type="match status" value="1"/>
</dbReference>
<dbReference type="InterPro" id="IPR002514">
    <property type="entry name" value="Transposase_8"/>
</dbReference>